<dbReference type="InterPro" id="IPR000515">
    <property type="entry name" value="MetI-like"/>
</dbReference>
<dbReference type="PANTHER" id="PTHR43376">
    <property type="entry name" value="OLIGOPEPTIDE TRANSPORT SYSTEM PERMEASE PROTEIN"/>
    <property type="match status" value="1"/>
</dbReference>
<keyword evidence="4 5" id="KW-0472">Membrane</keyword>
<dbReference type="Pfam" id="PF00528">
    <property type="entry name" value="BPD_transp_1"/>
    <property type="match status" value="1"/>
</dbReference>
<feature type="transmembrane region" description="Helical" evidence="5">
    <location>
        <begin position="9"/>
        <end position="29"/>
    </location>
</feature>
<dbReference type="Gene3D" id="1.10.3720.10">
    <property type="entry name" value="MetI-like"/>
    <property type="match status" value="1"/>
</dbReference>
<comment type="subcellular location">
    <subcellularLocation>
        <location evidence="5">Cell membrane</location>
        <topology evidence="5">Multi-pass membrane protein</topology>
    </subcellularLocation>
    <subcellularLocation>
        <location evidence="1">Membrane</location>
        <topology evidence="1">Multi-pass membrane protein</topology>
    </subcellularLocation>
</comment>
<evidence type="ECO:0000313" key="7">
    <source>
        <dbReference type="EMBL" id="GCE22665.1"/>
    </source>
</evidence>
<evidence type="ECO:0000259" key="6">
    <source>
        <dbReference type="PROSITE" id="PS50928"/>
    </source>
</evidence>
<feature type="transmembrane region" description="Helical" evidence="5">
    <location>
        <begin position="246"/>
        <end position="272"/>
    </location>
</feature>
<feature type="transmembrane region" description="Helical" evidence="5">
    <location>
        <begin position="138"/>
        <end position="164"/>
    </location>
</feature>
<accession>A0A402AUB7</accession>
<dbReference type="GO" id="GO:0005886">
    <property type="term" value="C:plasma membrane"/>
    <property type="evidence" value="ECO:0007669"/>
    <property type="project" value="UniProtKB-SubCell"/>
</dbReference>
<keyword evidence="5" id="KW-0813">Transport</keyword>
<dbReference type="AlphaFoldDB" id="A0A402AUB7"/>
<keyword evidence="2 5" id="KW-0812">Transmembrane</keyword>
<dbReference type="GO" id="GO:0055085">
    <property type="term" value="P:transmembrane transport"/>
    <property type="evidence" value="ECO:0007669"/>
    <property type="project" value="InterPro"/>
</dbReference>
<proteinExistence type="inferred from homology"/>
<comment type="caution">
    <text evidence="7">The sequence shown here is derived from an EMBL/GenBank/DDBJ whole genome shotgun (WGS) entry which is preliminary data.</text>
</comment>
<dbReference type="CDD" id="cd06261">
    <property type="entry name" value="TM_PBP2"/>
    <property type="match status" value="1"/>
</dbReference>
<dbReference type="SUPFAM" id="SSF161098">
    <property type="entry name" value="MetI-like"/>
    <property type="match status" value="1"/>
</dbReference>
<dbReference type="Proteomes" id="UP000287188">
    <property type="component" value="Unassembled WGS sequence"/>
</dbReference>
<evidence type="ECO:0000256" key="2">
    <source>
        <dbReference type="ARBA" id="ARBA00022692"/>
    </source>
</evidence>
<feature type="transmembrane region" description="Helical" evidence="5">
    <location>
        <begin position="101"/>
        <end position="126"/>
    </location>
</feature>
<feature type="transmembrane region" description="Helical" evidence="5">
    <location>
        <begin position="184"/>
        <end position="208"/>
    </location>
</feature>
<evidence type="ECO:0000256" key="5">
    <source>
        <dbReference type="RuleBase" id="RU363032"/>
    </source>
</evidence>
<dbReference type="PROSITE" id="PS50928">
    <property type="entry name" value="ABC_TM1"/>
    <property type="match status" value="1"/>
</dbReference>
<dbReference type="EMBL" id="BIFS01000002">
    <property type="protein sequence ID" value="GCE22665.1"/>
    <property type="molecule type" value="Genomic_DNA"/>
</dbReference>
<reference evidence="8" key="1">
    <citation type="submission" date="2018-12" db="EMBL/GenBank/DDBJ databases">
        <title>Tengunoibacter tsumagoiensis gen. nov., sp. nov., Dictyobacter kobayashii sp. nov., D. alpinus sp. nov., and D. joshuensis sp. nov. and description of Dictyobacteraceae fam. nov. within the order Ktedonobacterales isolated from Tengu-no-mugimeshi.</title>
        <authorList>
            <person name="Wang C.M."/>
            <person name="Zheng Y."/>
            <person name="Sakai Y."/>
            <person name="Toyoda A."/>
            <person name="Minakuchi Y."/>
            <person name="Abe K."/>
            <person name="Yokota A."/>
            <person name="Yabe S."/>
        </authorList>
    </citation>
    <scope>NUCLEOTIDE SEQUENCE [LARGE SCALE GENOMIC DNA]</scope>
    <source>
        <strain evidence="8">Uno11</strain>
    </source>
</reference>
<protein>
    <submittedName>
        <fullName evidence="7">Peptide ABC transporter permease</fullName>
    </submittedName>
</protein>
<comment type="similarity">
    <text evidence="5">Belongs to the binding-protein-dependent transport system permease family.</text>
</comment>
<evidence type="ECO:0000256" key="3">
    <source>
        <dbReference type="ARBA" id="ARBA00022989"/>
    </source>
</evidence>
<evidence type="ECO:0000256" key="4">
    <source>
        <dbReference type="ARBA" id="ARBA00023136"/>
    </source>
</evidence>
<dbReference type="OrthoDB" id="9769919at2"/>
<keyword evidence="3 5" id="KW-1133">Transmembrane helix</keyword>
<dbReference type="InterPro" id="IPR035906">
    <property type="entry name" value="MetI-like_sf"/>
</dbReference>
<name>A0A402AUB7_9CHLR</name>
<feature type="domain" description="ABC transmembrane type-1" evidence="6">
    <location>
        <begin position="99"/>
        <end position="311"/>
    </location>
</feature>
<dbReference type="RefSeq" id="WP_126555757.1">
    <property type="nucleotide sequence ID" value="NZ_BIFS01000002.1"/>
</dbReference>
<evidence type="ECO:0000313" key="8">
    <source>
        <dbReference type="Proteomes" id="UP000287188"/>
    </source>
</evidence>
<evidence type="ECO:0000256" key="1">
    <source>
        <dbReference type="ARBA" id="ARBA00004141"/>
    </source>
</evidence>
<dbReference type="PANTHER" id="PTHR43376:SF1">
    <property type="entry name" value="OLIGOPEPTIDE TRANSPORT SYSTEM PERMEASE PROTEIN"/>
    <property type="match status" value="1"/>
</dbReference>
<sequence>MRHLLRRIGFYLIALWASITLNFFIPRLAPGSPATALMARFQGRIDPQALQSLEIQFGVSHDPLWIQYFQYLNNLFHGNLGTSVTYFPSPVNAVIAQQMPWTLVLATVALLISFTLGSLLGALVAWKRGSFLDSVVPPLLAFFSAIPYFYLALILLYVLGFMLDLFPLHGGYDISVVPGWSPDFIFSAVQHALLPAFSSVLASMSGWVMGMRNSMITTLSEDYVLMAQAKGLPERRVMLRYAARNAILPNITGFAISLGFAVAGLLLVEMVFSYPGIGFSLLQAVQQSDYALMQGIFLFITVAVLAANFLADLAYAILDPRVRQQRS</sequence>
<feature type="transmembrane region" description="Helical" evidence="5">
    <location>
        <begin position="292"/>
        <end position="318"/>
    </location>
</feature>
<organism evidence="7 8">
    <name type="scientific">Dictyobacter kobayashii</name>
    <dbReference type="NCBI Taxonomy" id="2014872"/>
    <lineage>
        <taxon>Bacteria</taxon>
        <taxon>Bacillati</taxon>
        <taxon>Chloroflexota</taxon>
        <taxon>Ktedonobacteria</taxon>
        <taxon>Ktedonobacterales</taxon>
        <taxon>Dictyobacteraceae</taxon>
        <taxon>Dictyobacter</taxon>
    </lineage>
</organism>
<keyword evidence="8" id="KW-1185">Reference proteome</keyword>
<gene>
    <name evidence="7" type="ORF">KDK_64650</name>
</gene>